<keyword evidence="1" id="KW-1133">Transmembrane helix</keyword>
<evidence type="ECO:0000313" key="3">
    <source>
        <dbReference type="Proteomes" id="UP000256913"/>
    </source>
</evidence>
<sequence length="177" mass="19299">MMNDTVFYHSGPILTGRVVRLMPGYAREMKVGQPVLVAVVTAATVGRLIGRALLSLLQAGTRAGAPRRFKDLRKAPEFLVTPLRLRDSAGRLCEVEIHGHLPQSALEPSDHIQVTVIRPKDRATPPKVERIVNITTGQLLRPRIPTLWSHIGPALLLQATLGLTLLGAVFAAWTAAR</sequence>
<reference evidence="2 3" key="1">
    <citation type="submission" date="2018-08" db="EMBL/GenBank/DDBJ databases">
        <title>Sequencing the genomes of 1000 actinobacteria strains.</title>
        <authorList>
            <person name="Klenk H.-P."/>
        </authorList>
    </citation>
    <scope>NUCLEOTIDE SEQUENCE [LARGE SCALE GENOMIC DNA]</scope>
    <source>
        <strain evidence="2 3">DSM 44099</strain>
    </source>
</reference>
<name>A0A3D9ZZP0_9ACTN</name>
<keyword evidence="3" id="KW-1185">Reference proteome</keyword>
<dbReference type="Proteomes" id="UP000256913">
    <property type="component" value="Unassembled WGS sequence"/>
</dbReference>
<organism evidence="2 3">
    <name type="scientific">Asanoa ferruginea</name>
    <dbReference type="NCBI Taxonomy" id="53367"/>
    <lineage>
        <taxon>Bacteria</taxon>
        <taxon>Bacillati</taxon>
        <taxon>Actinomycetota</taxon>
        <taxon>Actinomycetes</taxon>
        <taxon>Micromonosporales</taxon>
        <taxon>Micromonosporaceae</taxon>
        <taxon>Asanoa</taxon>
    </lineage>
</organism>
<keyword evidence="1" id="KW-0812">Transmembrane</keyword>
<accession>A0A3D9ZZP0</accession>
<dbReference type="EMBL" id="QUMQ01000001">
    <property type="protein sequence ID" value="REG01614.1"/>
    <property type="molecule type" value="Genomic_DNA"/>
</dbReference>
<keyword evidence="1" id="KW-0472">Membrane</keyword>
<dbReference type="OrthoDB" id="3387141at2"/>
<dbReference type="AlphaFoldDB" id="A0A3D9ZZP0"/>
<dbReference type="RefSeq" id="WP_116073993.1">
    <property type="nucleotide sequence ID" value="NZ_BONB01000100.1"/>
</dbReference>
<evidence type="ECO:0000313" key="2">
    <source>
        <dbReference type="EMBL" id="REG01614.1"/>
    </source>
</evidence>
<comment type="caution">
    <text evidence="2">The sequence shown here is derived from an EMBL/GenBank/DDBJ whole genome shotgun (WGS) entry which is preliminary data.</text>
</comment>
<proteinExistence type="predicted"/>
<feature type="transmembrane region" description="Helical" evidence="1">
    <location>
        <begin position="151"/>
        <end position="176"/>
    </location>
</feature>
<protein>
    <submittedName>
        <fullName evidence="2">Uncharacterized protein</fullName>
    </submittedName>
</protein>
<gene>
    <name evidence="2" type="ORF">DFJ67_7699</name>
</gene>
<evidence type="ECO:0000256" key="1">
    <source>
        <dbReference type="SAM" id="Phobius"/>
    </source>
</evidence>